<protein>
    <submittedName>
        <fullName evidence="1">Uncharacterized protein</fullName>
    </submittedName>
</protein>
<accession>A0ABR9HY25</accession>
<dbReference type="Proteomes" id="UP000631670">
    <property type="component" value="Unassembled WGS sequence"/>
</dbReference>
<sequence>MDECRTAVTITRSTTPSTTRSAIIWRVTSTRAPVESGAMSPKPTVVNTVTAKYRASVRVSAVPNEPALSWAST</sequence>
<proteinExistence type="predicted"/>
<dbReference type="EMBL" id="JADBEG010000001">
    <property type="protein sequence ID" value="MBE1495820.1"/>
    <property type="molecule type" value="Genomic_DNA"/>
</dbReference>
<evidence type="ECO:0000313" key="1">
    <source>
        <dbReference type="EMBL" id="MBE1495820.1"/>
    </source>
</evidence>
<reference evidence="1 2" key="1">
    <citation type="submission" date="2020-10" db="EMBL/GenBank/DDBJ databases">
        <title>Sequencing the genomes of 1000 actinobacteria strains.</title>
        <authorList>
            <person name="Klenk H.-P."/>
        </authorList>
    </citation>
    <scope>NUCLEOTIDE SEQUENCE [LARGE SCALE GENOMIC DNA]</scope>
    <source>
        <strain evidence="1 2">DSM 44653</strain>
    </source>
</reference>
<gene>
    <name evidence="1" type="ORF">H4696_002920</name>
</gene>
<organism evidence="1 2">
    <name type="scientific">Amycolatopsis lexingtonensis</name>
    <dbReference type="NCBI Taxonomy" id="218822"/>
    <lineage>
        <taxon>Bacteria</taxon>
        <taxon>Bacillati</taxon>
        <taxon>Actinomycetota</taxon>
        <taxon>Actinomycetes</taxon>
        <taxon>Pseudonocardiales</taxon>
        <taxon>Pseudonocardiaceae</taxon>
        <taxon>Amycolatopsis</taxon>
    </lineage>
</organism>
<evidence type="ECO:0000313" key="2">
    <source>
        <dbReference type="Proteomes" id="UP000631670"/>
    </source>
</evidence>
<comment type="caution">
    <text evidence="1">The sequence shown here is derived from an EMBL/GenBank/DDBJ whole genome shotgun (WGS) entry which is preliminary data.</text>
</comment>
<keyword evidence="2" id="KW-1185">Reference proteome</keyword>
<name>A0ABR9HY25_9PSEU</name>